<gene>
    <name evidence="2" type="ORF">D4Q52_00730</name>
</gene>
<comment type="caution">
    <text evidence="2">The sequence shown here is derived from an EMBL/GenBank/DDBJ whole genome shotgun (WGS) entry which is preliminary data.</text>
</comment>
<feature type="compositionally biased region" description="Low complexity" evidence="1">
    <location>
        <begin position="52"/>
        <end position="62"/>
    </location>
</feature>
<name>A0A418VQT7_RHOPL</name>
<sequence length="62" mass="7194">MNSFPVIMDAIQRLADVSAHMQNLIEDLGELRKRVAQAERRSFRSRRRRSTKSGVSRRVPGR</sequence>
<dbReference type="EMBL" id="QYYD01000001">
    <property type="protein sequence ID" value="RJF78722.1"/>
    <property type="molecule type" value="Genomic_DNA"/>
</dbReference>
<evidence type="ECO:0000313" key="3">
    <source>
        <dbReference type="Proteomes" id="UP000285523"/>
    </source>
</evidence>
<accession>A0A418VQT7</accession>
<protein>
    <submittedName>
        <fullName evidence="2">Uncharacterized protein</fullName>
    </submittedName>
</protein>
<proteinExistence type="predicted"/>
<organism evidence="2 3">
    <name type="scientific">Rhodopseudomonas palustris</name>
    <dbReference type="NCBI Taxonomy" id="1076"/>
    <lineage>
        <taxon>Bacteria</taxon>
        <taxon>Pseudomonadati</taxon>
        <taxon>Pseudomonadota</taxon>
        <taxon>Alphaproteobacteria</taxon>
        <taxon>Hyphomicrobiales</taxon>
        <taxon>Nitrobacteraceae</taxon>
        <taxon>Rhodopseudomonas</taxon>
    </lineage>
</organism>
<dbReference type="AlphaFoldDB" id="A0A418VQT7"/>
<evidence type="ECO:0000313" key="2">
    <source>
        <dbReference type="EMBL" id="RJF78722.1"/>
    </source>
</evidence>
<dbReference type="Proteomes" id="UP000285523">
    <property type="component" value="Unassembled WGS sequence"/>
</dbReference>
<feature type="region of interest" description="Disordered" evidence="1">
    <location>
        <begin position="38"/>
        <end position="62"/>
    </location>
</feature>
<reference evidence="2 3" key="1">
    <citation type="submission" date="2018-09" db="EMBL/GenBank/DDBJ databases">
        <title>Draft genome sequence of Rhodopseudomonas palustris 2.1.18.</title>
        <authorList>
            <person name="Robertson S.L."/>
            <person name="Meyer T.E."/>
            <person name="Kyndt J.A."/>
        </authorList>
    </citation>
    <scope>NUCLEOTIDE SEQUENCE [LARGE SCALE GENOMIC DNA]</scope>
    <source>
        <strain evidence="2 3">2.1.18</strain>
    </source>
</reference>
<evidence type="ECO:0000256" key="1">
    <source>
        <dbReference type="SAM" id="MobiDB-lite"/>
    </source>
</evidence>